<dbReference type="Pfam" id="PF00990">
    <property type="entry name" value="GGDEF"/>
    <property type="match status" value="1"/>
</dbReference>
<dbReference type="InterPro" id="IPR029787">
    <property type="entry name" value="Nucleotide_cyclase"/>
</dbReference>
<dbReference type="InterPro" id="IPR000160">
    <property type="entry name" value="GGDEF_dom"/>
</dbReference>
<accession>A0A1I5DTH5</accession>
<dbReference type="CDD" id="cd01948">
    <property type="entry name" value="EAL"/>
    <property type="match status" value="1"/>
</dbReference>
<reference evidence="5" key="1">
    <citation type="submission" date="2016-10" db="EMBL/GenBank/DDBJ databases">
        <authorList>
            <person name="Varghese N."/>
            <person name="Submissions S."/>
        </authorList>
    </citation>
    <scope>NUCLEOTIDE SEQUENCE [LARGE SCALE GENOMIC DNA]</scope>
    <source>
        <strain evidence="5">DSM 28463</strain>
    </source>
</reference>
<evidence type="ECO:0000313" key="5">
    <source>
        <dbReference type="Proteomes" id="UP000198599"/>
    </source>
</evidence>
<dbReference type="CDD" id="cd01949">
    <property type="entry name" value="GGDEF"/>
    <property type="match status" value="1"/>
</dbReference>
<keyword evidence="5" id="KW-1185">Reference proteome</keyword>
<dbReference type="PROSITE" id="PS50112">
    <property type="entry name" value="PAS"/>
    <property type="match status" value="1"/>
</dbReference>
<dbReference type="NCBIfam" id="TIGR00229">
    <property type="entry name" value="sensory_box"/>
    <property type="match status" value="1"/>
</dbReference>
<dbReference type="STRING" id="1005928.SAMN04487859_113109"/>
<dbReference type="PROSITE" id="PS50887">
    <property type="entry name" value="GGDEF"/>
    <property type="match status" value="1"/>
</dbReference>
<dbReference type="InterPro" id="IPR001633">
    <property type="entry name" value="EAL_dom"/>
</dbReference>
<feature type="domain" description="EAL" evidence="2">
    <location>
        <begin position="344"/>
        <end position="599"/>
    </location>
</feature>
<feature type="domain" description="GGDEF" evidence="3">
    <location>
        <begin position="202"/>
        <end position="335"/>
    </location>
</feature>
<dbReference type="Gene3D" id="3.30.450.20">
    <property type="entry name" value="PAS domain"/>
    <property type="match status" value="1"/>
</dbReference>
<feature type="domain" description="PAS" evidence="1">
    <location>
        <begin position="33"/>
        <end position="98"/>
    </location>
</feature>
<protein>
    <submittedName>
        <fullName evidence="4">PAS domain S-box-containing protein/diguanylate cyclase (GGDEF) domain-containing protein</fullName>
    </submittedName>
</protein>
<dbReference type="InterPro" id="IPR052155">
    <property type="entry name" value="Biofilm_reg_signaling"/>
</dbReference>
<dbReference type="NCBIfam" id="TIGR00254">
    <property type="entry name" value="GGDEF"/>
    <property type="match status" value="1"/>
</dbReference>
<dbReference type="CDD" id="cd00130">
    <property type="entry name" value="PAS"/>
    <property type="match status" value="1"/>
</dbReference>
<dbReference type="PROSITE" id="PS50883">
    <property type="entry name" value="EAL"/>
    <property type="match status" value="1"/>
</dbReference>
<dbReference type="SMART" id="SM00267">
    <property type="entry name" value="GGDEF"/>
    <property type="match status" value="1"/>
</dbReference>
<dbReference type="InterPro" id="IPR035919">
    <property type="entry name" value="EAL_sf"/>
</dbReference>
<dbReference type="PANTHER" id="PTHR44757:SF2">
    <property type="entry name" value="BIOFILM ARCHITECTURE MAINTENANCE PROTEIN MBAA"/>
    <property type="match status" value="1"/>
</dbReference>
<dbReference type="SUPFAM" id="SSF55073">
    <property type="entry name" value="Nucleotide cyclase"/>
    <property type="match status" value="1"/>
</dbReference>
<evidence type="ECO:0000259" key="1">
    <source>
        <dbReference type="PROSITE" id="PS50112"/>
    </source>
</evidence>
<dbReference type="InterPro" id="IPR043128">
    <property type="entry name" value="Rev_trsase/Diguanyl_cyclase"/>
</dbReference>
<evidence type="ECO:0000259" key="2">
    <source>
        <dbReference type="PROSITE" id="PS50883"/>
    </source>
</evidence>
<dbReference type="Pfam" id="PF00563">
    <property type="entry name" value="EAL"/>
    <property type="match status" value="1"/>
</dbReference>
<dbReference type="Proteomes" id="UP000198599">
    <property type="component" value="Unassembled WGS sequence"/>
</dbReference>
<name>A0A1I5DTH5_9RHOB</name>
<dbReference type="Gene3D" id="3.30.70.270">
    <property type="match status" value="1"/>
</dbReference>
<sequence length="622" mass="69145">MARRTAKIGDFVQVLKGVQNKARSDRPEGLEAMQSVYGLILEQARDGIVVQDIEARIEWANPACEDMYGWSLEEMRGRKPQDFILPDNERPDRDAVERFRYDPESPLFRRYQLNRNVRRNGQVFWNQQSFAMLDLGPEPHQKKVVVTCRDVTDQVNTELALRQIQVDLKRSAHHDDLTGLANRKKLGDYLHSKLVTDHVARGEIGVLVIDIDKFKDINDTLGHGAGDATLVHVARALKEKCAPGDLACRTGGDEFLLICLRPGDKVALIERANGVLETLAQPLIWQDQTIRIGASIGACMPDRLAETGEALIQRADQALYSAKARGRGQVVCYTPHLGQAQKARQELARDLREALASEQFEIFLQPQLRLSDHRICGCEALVRWRHPRRGLLPPSAFLAAADGLGILADIDYLSMNMALDALAELHAAGFDQMTMSINVSASILADVNYPGLLDWGLQSRGLRPEHICIEVLETTILDGSGHDIVTAVERLKRLGVRVALDDFGTGYAGLSHMATFEIDAIKLDRSMIARLDSDPRNRVIVRAIIRLCTLLDMQVVAEGVETEGQLSMLRRANCPVIQGFGLARPMSREDLITWMSGHDPLPKSRPFGVAPVPAPASVRSLR</sequence>
<dbReference type="EMBL" id="FOVP01000013">
    <property type="protein sequence ID" value="SFO02549.1"/>
    <property type="molecule type" value="Genomic_DNA"/>
</dbReference>
<dbReference type="SUPFAM" id="SSF55785">
    <property type="entry name" value="PYP-like sensor domain (PAS domain)"/>
    <property type="match status" value="1"/>
</dbReference>
<dbReference type="SMART" id="SM00052">
    <property type="entry name" value="EAL"/>
    <property type="match status" value="1"/>
</dbReference>
<dbReference type="InterPro" id="IPR000014">
    <property type="entry name" value="PAS"/>
</dbReference>
<dbReference type="PANTHER" id="PTHR44757">
    <property type="entry name" value="DIGUANYLATE CYCLASE DGCP"/>
    <property type="match status" value="1"/>
</dbReference>
<dbReference type="Pfam" id="PF13426">
    <property type="entry name" value="PAS_9"/>
    <property type="match status" value="1"/>
</dbReference>
<dbReference type="InterPro" id="IPR035965">
    <property type="entry name" value="PAS-like_dom_sf"/>
</dbReference>
<dbReference type="SMART" id="SM00091">
    <property type="entry name" value="PAS"/>
    <property type="match status" value="1"/>
</dbReference>
<evidence type="ECO:0000313" key="4">
    <source>
        <dbReference type="EMBL" id="SFO02549.1"/>
    </source>
</evidence>
<evidence type="ECO:0000259" key="3">
    <source>
        <dbReference type="PROSITE" id="PS50887"/>
    </source>
</evidence>
<proteinExistence type="predicted"/>
<organism evidence="4 5">
    <name type="scientific">Roseovarius lutimaris</name>
    <dbReference type="NCBI Taxonomy" id="1005928"/>
    <lineage>
        <taxon>Bacteria</taxon>
        <taxon>Pseudomonadati</taxon>
        <taxon>Pseudomonadota</taxon>
        <taxon>Alphaproteobacteria</taxon>
        <taxon>Rhodobacterales</taxon>
        <taxon>Roseobacteraceae</taxon>
        <taxon>Roseovarius</taxon>
    </lineage>
</organism>
<dbReference type="AlphaFoldDB" id="A0A1I5DTH5"/>
<dbReference type="SUPFAM" id="SSF141868">
    <property type="entry name" value="EAL domain-like"/>
    <property type="match status" value="1"/>
</dbReference>
<dbReference type="Gene3D" id="3.20.20.450">
    <property type="entry name" value="EAL domain"/>
    <property type="match status" value="1"/>
</dbReference>
<gene>
    <name evidence="4" type="ORF">SAMN04487859_113109</name>
</gene>